<dbReference type="Proteomes" id="UP000553034">
    <property type="component" value="Unassembled WGS sequence"/>
</dbReference>
<comment type="caution">
    <text evidence="2">The sequence shown here is derived from an EMBL/GenBank/DDBJ whole genome shotgun (WGS) entry which is preliminary data.</text>
</comment>
<feature type="domain" description="Peptidase M15A C-terminal" evidence="1">
    <location>
        <begin position="37"/>
        <end position="130"/>
    </location>
</feature>
<dbReference type="Pfam" id="PF08291">
    <property type="entry name" value="Peptidase_M15_3"/>
    <property type="match status" value="1"/>
</dbReference>
<reference evidence="2 3" key="1">
    <citation type="submission" date="2020-08" db="EMBL/GenBank/DDBJ databases">
        <title>Genomic Encyclopedia of Type Strains, Phase IV (KMG-IV): sequencing the most valuable type-strain genomes for metagenomic binning, comparative biology and taxonomic classification.</title>
        <authorList>
            <person name="Goeker M."/>
        </authorList>
    </citation>
    <scope>NUCLEOTIDE SEQUENCE [LARGE SCALE GENOMIC DNA]</scope>
    <source>
        <strain evidence="2 3">DSM 29568</strain>
    </source>
</reference>
<evidence type="ECO:0000313" key="2">
    <source>
        <dbReference type="EMBL" id="MBB4117849.1"/>
    </source>
</evidence>
<dbReference type="EMBL" id="JACIFO010000001">
    <property type="protein sequence ID" value="MBB4117849.1"/>
    <property type="molecule type" value="Genomic_DNA"/>
</dbReference>
<dbReference type="InterPro" id="IPR009045">
    <property type="entry name" value="Zn_M74/Hedgehog-like"/>
</dbReference>
<dbReference type="AlphaFoldDB" id="A0A840EHE6"/>
<proteinExistence type="predicted"/>
<dbReference type="SUPFAM" id="SSF55166">
    <property type="entry name" value="Hedgehog/DD-peptidase"/>
    <property type="match status" value="1"/>
</dbReference>
<accession>A0A840EHE6</accession>
<dbReference type="InterPro" id="IPR013230">
    <property type="entry name" value="Peptidase_M15A_C"/>
</dbReference>
<keyword evidence="3" id="KW-1185">Reference proteome</keyword>
<evidence type="ECO:0000259" key="1">
    <source>
        <dbReference type="Pfam" id="PF08291"/>
    </source>
</evidence>
<dbReference type="RefSeq" id="WP_221403669.1">
    <property type="nucleotide sequence ID" value="NZ_JACIFO010000001.1"/>
</dbReference>
<gene>
    <name evidence="2" type="ORF">GGR32_000121</name>
</gene>
<evidence type="ECO:0000313" key="3">
    <source>
        <dbReference type="Proteomes" id="UP000553034"/>
    </source>
</evidence>
<sequence>MMIDINQQLTKDFTLREFLVSKFYNERQQKKVIASVTPVVLKNIQKLAENLQIIRDEIGVPLIINIAFRPEWWEYLQGRSGKSKHVLGMAADIVCSLSPSELRKVIFKLISEKKIQNGGVGSYATFTHYDIRKIAARW</sequence>
<name>A0A840EHE6_9FLAO</name>
<organism evidence="2 3">
    <name type="scientific">Mesonia hippocampi</name>
    <dbReference type="NCBI Taxonomy" id="1628250"/>
    <lineage>
        <taxon>Bacteria</taxon>
        <taxon>Pseudomonadati</taxon>
        <taxon>Bacteroidota</taxon>
        <taxon>Flavobacteriia</taxon>
        <taxon>Flavobacteriales</taxon>
        <taxon>Flavobacteriaceae</taxon>
        <taxon>Mesonia</taxon>
    </lineage>
</organism>
<dbReference type="Gene3D" id="3.30.1380.10">
    <property type="match status" value="1"/>
</dbReference>
<protein>
    <submittedName>
        <fullName evidence="2">Uncharacterized protein YcbK (DUF882 family)</fullName>
    </submittedName>
</protein>